<dbReference type="Proteomes" id="UP000769766">
    <property type="component" value="Unassembled WGS sequence"/>
</dbReference>
<dbReference type="SUPFAM" id="SSF82866">
    <property type="entry name" value="Multidrug efflux transporter AcrB transmembrane domain"/>
    <property type="match status" value="1"/>
</dbReference>
<evidence type="ECO:0000313" key="9">
    <source>
        <dbReference type="Proteomes" id="UP000769766"/>
    </source>
</evidence>
<evidence type="ECO:0000256" key="5">
    <source>
        <dbReference type="ARBA" id="ARBA00023136"/>
    </source>
</evidence>
<accession>A0A932CPM0</accession>
<feature type="transmembrane region" description="Helical" evidence="6">
    <location>
        <begin position="138"/>
        <end position="160"/>
    </location>
</feature>
<name>A0A932CPM0_UNCTE</name>
<reference evidence="8" key="1">
    <citation type="submission" date="2020-07" db="EMBL/GenBank/DDBJ databases">
        <title>Huge and variable diversity of episymbiotic CPR bacteria and DPANN archaea in groundwater ecosystems.</title>
        <authorList>
            <person name="He C.Y."/>
            <person name="Keren R."/>
            <person name="Whittaker M."/>
            <person name="Farag I.F."/>
            <person name="Doudna J."/>
            <person name="Cate J.H.D."/>
            <person name="Banfield J.F."/>
        </authorList>
    </citation>
    <scope>NUCLEOTIDE SEQUENCE</scope>
    <source>
        <strain evidence="8">NC_groundwater_672_Ag_B-0.1um_62_36</strain>
    </source>
</reference>
<feature type="transmembrane region" description="Helical" evidence="6">
    <location>
        <begin position="14"/>
        <end position="43"/>
    </location>
</feature>
<organism evidence="8 9">
    <name type="scientific">Tectimicrobiota bacterium</name>
    <dbReference type="NCBI Taxonomy" id="2528274"/>
    <lineage>
        <taxon>Bacteria</taxon>
        <taxon>Pseudomonadati</taxon>
        <taxon>Nitrospinota/Tectimicrobiota group</taxon>
        <taxon>Candidatus Tectimicrobiota</taxon>
    </lineage>
</organism>
<evidence type="ECO:0000256" key="3">
    <source>
        <dbReference type="ARBA" id="ARBA00022692"/>
    </source>
</evidence>
<dbReference type="GO" id="GO:0005886">
    <property type="term" value="C:plasma membrane"/>
    <property type="evidence" value="ECO:0007669"/>
    <property type="project" value="UniProtKB-SubCell"/>
</dbReference>
<dbReference type="PANTHER" id="PTHR33406">
    <property type="entry name" value="MEMBRANE PROTEIN MJ1562-RELATED"/>
    <property type="match status" value="1"/>
</dbReference>
<evidence type="ECO:0000256" key="2">
    <source>
        <dbReference type="ARBA" id="ARBA00022475"/>
    </source>
</evidence>
<keyword evidence="3 6" id="KW-0812">Transmembrane</keyword>
<feature type="transmembrane region" description="Helical" evidence="6">
    <location>
        <begin position="63"/>
        <end position="82"/>
    </location>
</feature>
<feature type="transmembrane region" description="Helical" evidence="6">
    <location>
        <begin position="180"/>
        <end position="198"/>
    </location>
</feature>
<comment type="caution">
    <text evidence="8">The sequence shown here is derived from an EMBL/GenBank/DDBJ whole genome shotgun (WGS) entry which is preliminary data.</text>
</comment>
<evidence type="ECO:0000259" key="7">
    <source>
        <dbReference type="Pfam" id="PF03176"/>
    </source>
</evidence>
<dbReference type="PRINTS" id="PR00702">
    <property type="entry name" value="ACRIFLAVINRP"/>
</dbReference>
<protein>
    <submittedName>
        <fullName evidence="8">MMPL family transporter</fullName>
    </submittedName>
</protein>
<evidence type="ECO:0000256" key="4">
    <source>
        <dbReference type="ARBA" id="ARBA00022989"/>
    </source>
</evidence>
<evidence type="ECO:0000256" key="1">
    <source>
        <dbReference type="ARBA" id="ARBA00004651"/>
    </source>
</evidence>
<sequence>TNQEIAWSSHWNDIMVFGMVFFCVFVSYFSLVASLLIVTPLFLANLVCLSYMVFSDIGMNINTLPVASIGVGVGVDYAVYIVDRMKNEYFAAGKNMDLAITKAITTTGMAVTFTATCLVGGIIFWYPLSPIRFQCEMAILLALLMAMNAFMAVTLVPALFSIIKPKFALAMQSIPRGRRMIGSGAAALFFMGAVTLYGLWTGHRNIDADFFRLVTGLIVVLLIFGMGVQNVEA</sequence>
<evidence type="ECO:0000256" key="6">
    <source>
        <dbReference type="SAM" id="Phobius"/>
    </source>
</evidence>
<evidence type="ECO:0000313" key="8">
    <source>
        <dbReference type="EMBL" id="MBI2877173.1"/>
    </source>
</evidence>
<dbReference type="InterPro" id="IPR050545">
    <property type="entry name" value="Mycobact_MmpL"/>
</dbReference>
<dbReference type="InterPro" id="IPR001036">
    <property type="entry name" value="Acrflvin-R"/>
</dbReference>
<keyword evidence="5 6" id="KW-0472">Membrane</keyword>
<dbReference type="EMBL" id="JACPRF010000297">
    <property type="protein sequence ID" value="MBI2877173.1"/>
    <property type="molecule type" value="Genomic_DNA"/>
</dbReference>
<dbReference type="Gene3D" id="1.20.1640.10">
    <property type="entry name" value="Multidrug efflux transporter AcrB transmembrane domain"/>
    <property type="match status" value="1"/>
</dbReference>
<feature type="transmembrane region" description="Helical" evidence="6">
    <location>
        <begin position="103"/>
        <end position="126"/>
    </location>
</feature>
<dbReference type="Pfam" id="PF03176">
    <property type="entry name" value="MMPL"/>
    <property type="match status" value="1"/>
</dbReference>
<feature type="non-terminal residue" evidence="8">
    <location>
        <position position="1"/>
    </location>
</feature>
<dbReference type="GO" id="GO:0022857">
    <property type="term" value="F:transmembrane transporter activity"/>
    <property type="evidence" value="ECO:0007669"/>
    <property type="project" value="InterPro"/>
</dbReference>
<dbReference type="PANTHER" id="PTHR33406:SF10">
    <property type="entry name" value="SSD DOMAIN-CONTAINING PROTEIN"/>
    <property type="match status" value="1"/>
</dbReference>
<keyword evidence="2" id="KW-1003">Cell membrane</keyword>
<proteinExistence type="predicted"/>
<feature type="transmembrane region" description="Helical" evidence="6">
    <location>
        <begin position="210"/>
        <end position="228"/>
    </location>
</feature>
<feature type="domain" description="Membrane transport protein MMPL" evidence="7">
    <location>
        <begin position="6"/>
        <end position="163"/>
    </location>
</feature>
<keyword evidence="4 6" id="KW-1133">Transmembrane helix</keyword>
<dbReference type="InterPro" id="IPR004869">
    <property type="entry name" value="MMPL_dom"/>
</dbReference>
<dbReference type="AlphaFoldDB" id="A0A932CPM0"/>
<comment type="subcellular location">
    <subcellularLocation>
        <location evidence="1">Cell membrane</location>
        <topology evidence="1">Multi-pass membrane protein</topology>
    </subcellularLocation>
</comment>
<gene>
    <name evidence="8" type="ORF">HYY20_09855</name>
</gene>